<dbReference type="PROSITE" id="PS00010">
    <property type="entry name" value="ASX_HYDROXYL"/>
    <property type="match status" value="3"/>
</dbReference>
<feature type="domain" description="Laminin G" evidence="21">
    <location>
        <begin position="2376"/>
        <end position="2558"/>
    </location>
</feature>
<dbReference type="Pfam" id="PF00505">
    <property type="entry name" value="HMG_box"/>
    <property type="match status" value="1"/>
</dbReference>
<proteinExistence type="inferred from homology"/>
<feature type="domain" description="Laminin G" evidence="21">
    <location>
        <begin position="2620"/>
        <end position="2796"/>
    </location>
</feature>
<keyword evidence="4" id="KW-0158">Chromosome</keyword>
<dbReference type="InterPro" id="IPR009071">
    <property type="entry name" value="HMG_box_dom"/>
</dbReference>
<dbReference type="PROSITE" id="PS50026">
    <property type="entry name" value="EGF_3"/>
    <property type="match status" value="5"/>
</dbReference>
<gene>
    <name evidence="25" type="ORF">DAT39_009894</name>
</gene>
<dbReference type="InterPro" id="IPR036910">
    <property type="entry name" value="HMG_box_dom_sf"/>
</dbReference>
<feature type="disulfide bond" evidence="18">
    <location>
        <begin position="2252"/>
        <end position="2261"/>
    </location>
</feature>
<dbReference type="InterPro" id="IPR002126">
    <property type="entry name" value="Cadherin-like_dom"/>
</dbReference>
<keyword evidence="10" id="KW-0130">Cell adhesion</keyword>
<keyword evidence="9 17" id="KW-0106">Calcium</keyword>
<dbReference type="InterPro" id="IPR015919">
    <property type="entry name" value="Cadherin-like_sf"/>
</dbReference>
<dbReference type="GO" id="GO:0016342">
    <property type="term" value="C:catenin complex"/>
    <property type="evidence" value="ECO:0007669"/>
    <property type="project" value="TreeGrafter"/>
</dbReference>
<dbReference type="InterPro" id="IPR020894">
    <property type="entry name" value="Cadherin_CS"/>
</dbReference>
<keyword evidence="26" id="KW-1185">Reference proteome</keyword>
<evidence type="ECO:0000256" key="11">
    <source>
        <dbReference type="ARBA" id="ARBA00022989"/>
    </source>
</evidence>
<dbReference type="InterPro" id="IPR017967">
    <property type="entry name" value="HMG_boxA_CS"/>
</dbReference>
<dbReference type="SMART" id="SM00398">
    <property type="entry name" value="HMG"/>
    <property type="match status" value="2"/>
</dbReference>
<keyword evidence="13 20" id="KW-0472">Membrane</keyword>
<protein>
    <submittedName>
        <fullName evidence="25">Protocadherin Fat 4-like</fullName>
    </submittedName>
</protein>
<evidence type="ECO:0000256" key="15">
    <source>
        <dbReference type="ARBA" id="ARBA00023180"/>
    </source>
</evidence>
<dbReference type="GO" id="GO:0051239">
    <property type="term" value="P:regulation of multicellular organismal process"/>
    <property type="evidence" value="ECO:0007669"/>
    <property type="project" value="UniProtKB-ARBA"/>
</dbReference>
<dbReference type="PROSITE" id="PS00232">
    <property type="entry name" value="CADHERIN_1"/>
    <property type="match status" value="9"/>
</dbReference>
<feature type="disulfide bond" evidence="18">
    <location>
        <begin position="2365"/>
        <end position="2374"/>
    </location>
</feature>
<dbReference type="FunFam" id="2.60.40.60:FF:000035">
    <property type="entry name" value="Protocadherin Fat 3"/>
    <property type="match status" value="1"/>
</dbReference>
<dbReference type="PROSITE" id="PS01187">
    <property type="entry name" value="EGF_CA"/>
    <property type="match status" value="1"/>
</dbReference>
<dbReference type="InterPro" id="IPR013320">
    <property type="entry name" value="ConA-like_dom_sf"/>
</dbReference>
<evidence type="ECO:0000313" key="25">
    <source>
        <dbReference type="EMBL" id="KAF5900406.1"/>
    </source>
</evidence>
<dbReference type="CDD" id="cd21978">
    <property type="entry name" value="HMG-box_HMGB_rpt1"/>
    <property type="match status" value="1"/>
</dbReference>
<feature type="DNA-binding region" description="HMG box" evidence="19">
    <location>
        <begin position="8"/>
        <end position="78"/>
    </location>
</feature>
<dbReference type="FunFam" id="1.10.30.10:FF:000006">
    <property type="entry name" value="High mobility group protein B1"/>
    <property type="match status" value="1"/>
</dbReference>
<dbReference type="PRINTS" id="PR00205">
    <property type="entry name" value="CADHERIN"/>
</dbReference>
<dbReference type="GO" id="GO:0008013">
    <property type="term" value="F:beta-catenin binding"/>
    <property type="evidence" value="ECO:0007669"/>
    <property type="project" value="TreeGrafter"/>
</dbReference>
<dbReference type="GO" id="GO:0120036">
    <property type="term" value="P:plasma membrane bounded cell projection organization"/>
    <property type="evidence" value="ECO:0007669"/>
    <property type="project" value="UniProtKB-ARBA"/>
</dbReference>
<dbReference type="FunFam" id="2.60.40.60:FF:000024">
    <property type="entry name" value="FAT atypical cadherin 3"/>
    <property type="match status" value="1"/>
</dbReference>
<evidence type="ECO:0000256" key="1">
    <source>
        <dbReference type="ARBA" id="ARBA00004167"/>
    </source>
</evidence>
<feature type="domain" description="Cadherin" evidence="24">
    <location>
        <begin position="983"/>
        <end position="1076"/>
    </location>
</feature>
<dbReference type="GO" id="GO:0007157">
    <property type="term" value="P:heterophilic cell-cell adhesion via plasma membrane cell adhesion molecules"/>
    <property type="evidence" value="ECO:0007669"/>
    <property type="project" value="UniProtKB-ARBA"/>
</dbReference>
<evidence type="ECO:0000256" key="19">
    <source>
        <dbReference type="PROSITE-ProRule" id="PRU00267"/>
    </source>
</evidence>
<dbReference type="InterPro" id="IPR001881">
    <property type="entry name" value="EGF-like_Ca-bd_dom"/>
</dbReference>
<dbReference type="SUPFAM" id="SSF47095">
    <property type="entry name" value="HMG-box"/>
    <property type="match status" value="2"/>
</dbReference>
<comment type="caution">
    <text evidence="18">Lacks conserved residue(s) required for the propagation of feature annotation.</text>
</comment>
<feature type="domain" description="Cadherin" evidence="24">
    <location>
        <begin position="462"/>
        <end position="565"/>
    </location>
</feature>
<dbReference type="FunFam" id="2.60.40.60:FF:000020">
    <property type="entry name" value="Dachsous cadherin-related 1b"/>
    <property type="match status" value="3"/>
</dbReference>
<feature type="DNA-binding region" description="HMG box" evidence="19">
    <location>
        <begin position="94"/>
        <end position="162"/>
    </location>
</feature>
<keyword evidence="16 19" id="KW-0539">Nucleus</keyword>
<evidence type="ECO:0000256" key="8">
    <source>
        <dbReference type="ARBA" id="ARBA00022737"/>
    </source>
</evidence>
<dbReference type="PROSITE" id="PS00353">
    <property type="entry name" value="HMG_BOX_1"/>
    <property type="match status" value="1"/>
</dbReference>
<dbReference type="SMART" id="SM00282">
    <property type="entry name" value="LamG"/>
    <property type="match status" value="2"/>
</dbReference>
<dbReference type="PROSITE" id="PS00022">
    <property type="entry name" value="EGF_1"/>
    <property type="match status" value="5"/>
</dbReference>
<keyword evidence="7" id="KW-0732">Signal</keyword>
<evidence type="ECO:0000256" key="2">
    <source>
        <dbReference type="ARBA" id="ARBA00004286"/>
    </source>
</evidence>
<dbReference type="SMART" id="SM00179">
    <property type="entry name" value="EGF_CA"/>
    <property type="match status" value="4"/>
</dbReference>
<dbReference type="SUPFAM" id="SSF49899">
    <property type="entry name" value="Concanavalin A-like lectins/glucanases"/>
    <property type="match status" value="2"/>
</dbReference>
<feature type="non-terminal residue" evidence="25">
    <location>
        <position position="3126"/>
    </location>
</feature>
<dbReference type="FunFam" id="2.10.25.10:FF:000125">
    <property type="entry name" value="Neurogenic locus notch protein-like"/>
    <property type="match status" value="1"/>
</dbReference>
<feature type="domain" description="EGF-like" evidence="22">
    <location>
        <begin position="2264"/>
        <end position="2300"/>
    </location>
</feature>
<feature type="domain" description="Cadherin" evidence="24">
    <location>
        <begin position="1077"/>
        <end position="1180"/>
    </location>
</feature>
<evidence type="ECO:0000259" key="24">
    <source>
        <dbReference type="PROSITE" id="PS50268"/>
    </source>
</evidence>
<feature type="domain" description="EGF-like" evidence="22">
    <location>
        <begin position="2204"/>
        <end position="2262"/>
    </location>
</feature>
<keyword evidence="6 20" id="KW-0812">Transmembrane</keyword>
<feature type="domain" description="EGF-like" evidence="22">
    <location>
        <begin position="2340"/>
        <end position="2375"/>
    </location>
</feature>
<feature type="domain" description="Cadherin" evidence="24">
    <location>
        <begin position="874"/>
        <end position="974"/>
    </location>
</feature>
<evidence type="ECO:0000256" key="17">
    <source>
        <dbReference type="PROSITE-ProRule" id="PRU00043"/>
    </source>
</evidence>
<dbReference type="Gene3D" id="1.10.30.10">
    <property type="entry name" value="High mobility group box domain"/>
    <property type="match status" value="2"/>
</dbReference>
<dbReference type="GO" id="GO:0007156">
    <property type="term" value="P:homophilic cell adhesion via plasma membrane adhesion molecules"/>
    <property type="evidence" value="ECO:0007669"/>
    <property type="project" value="InterPro"/>
</dbReference>
<evidence type="ECO:0000256" key="7">
    <source>
        <dbReference type="ARBA" id="ARBA00022729"/>
    </source>
</evidence>
<reference evidence="25" key="1">
    <citation type="submission" date="2020-07" db="EMBL/GenBank/DDBJ databases">
        <title>Clarias magur genome sequencing, assembly and annotation.</title>
        <authorList>
            <person name="Kushwaha B."/>
            <person name="Kumar R."/>
            <person name="Das P."/>
            <person name="Joshi C.G."/>
            <person name="Kumar D."/>
            <person name="Nagpure N.S."/>
            <person name="Pandey M."/>
            <person name="Agarwal S."/>
            <person name="Srivastava S."/>
            <person name="Singh M."/>
            <person name="Sahoo L."/>
            <person name="Jayasankar P."/>
            <person name="Meher P.K."/>
            <person name="Koringa P.G."/>
            <person name="Iquebal M.A."/>
            <person name="Das S.P."/>
            <person name="Bit A."/>
            <person name="Patnaik S."/>
            <person name="Patel N."/>
            <person name="Shah T.M."/>
            <person name="Hinsu A."/>
            <person name="Jena J.K."/>
        </authorList>
    </citation>
    <scope>NUCLEOTIDE SEQUENCE</scope>
    <source>
        <strain evidence="25">CIFAMagur01</strain>
        <tissue evidence="25">Testis</tissue>
    </source>
</reference>
<dbReference type="SUPFAM" id="SSF49313">
    <property type="entry name" value="Cadherin-like"/>
    <property type="match status" value="17"/>
</dbReference>
<dbReference type="Pfam" id="PF09011">
    <property type="entry name" value="HMG_box_2"/>
    <property type="match status" value="1"/>
</dbReference>
<dbReference type="InterPro" id="IPR039808">
    <property type="entry name" value="Cadherin"/>
</dbReference>
<evidence type="ECO:0000256" key="10">
    <source>
        <dbReference type="ARBA" id="ARBA00022889"/>
    </source>
</evidence>
<feature type="domain" description="Cadherin" evidence="24">
    <location>
        <begin position="1598"/>
        <end position="1701"/>
    </location>
</feature>
<dbReference type="InterPro" id="IPR018097">
    <property type="entry name" value="EGF_Ca-bd_CS"/>
</dbReference>
<feature type="domain" description="Cadherin" evidence="24">
    <location>
        <begin position="1493"/>
        <end position="1597"/>
    </location>
</feature>
<dbReference type="GO" id="GO:0030182">
    <property type="term" value="P:neuron differentiation"/>
    <property type="evidence" value="ECO:0007669"/>
    <property type="project" value="UniProtKB-ARBA"/>
</dbReference>
<evidence type="ECO:0000256" key="5">
    <source>
        <dbReference type="ARBA" id="ARBA00022536"/>
    </source>
</evidence>
<feature type="domain" description="Cadherin" evidence="24">
    <location>
        <begin position="1387"/>
        <end position="1492"/>
    </location>
</feature>
<feature type="domain" description="Cadherin" evidence="24">
    <location>
        <begin position="1702"/>
        <end position="1807"/>
    </location>
</feature>
<dbReference type="PROSITE" id="PS50268">
    <property type="entry name" value="CADHERIN_2"/>
    <property type="match status" value="17"/>
</dbReference>
<dbReference type="PRINTS" id="PR00886">
    <property type="entry name" value="HIGHMOBLTY12"/>
</dbReference>
<feature type="disulfide bond" evidence="18">
    <location>
        <begin position="2588"/>
        <end position="2597"/>
    </location>
</feature>
<feature type="domain" description="HMG box" evidence="23">
    <location>
        <begin position="94"/>
        <end position="162"/>
    </location>
</feature>
<keyword evidence="12 19" id="KW-0238">DNA-binding</keyword>
<dbReference type="Gene3D" id="2.10.25.10">
    <property type="entry name" value="Laminin"/>
    <property type="match status" value="5"/>
</dbReference>
<dbReference type="GO" id="GO:0016477">
    <property type="term" value="P:cell migration"/>
    <property type="evidence" value="ECO:0007669"/>
    <property type="project" value="TreeGrafter"/>
</dbReference>
<feature type="domain" description="Cadherin" evidence="24">
    <location>
        <begin position="1808"/>
        <end position="1913"/>
    </location>
</feature>
<feature type="domain" description="EGF-like" evidence="22">
    <location>
        <begin position="2302"/>
        <end position="2338"/>
    </location>
</feature>
<evidence type="ECO:0000259" key="23">
    <source>
        <dbReference type="PROSITE" id="PS50118"/>
    </source>
</evidence>
<feature type="domain" description="Cadherin" evidence="24">
    <location>
        <begin position="1282"/>
        <end position="1386"/>
    </location>
</feature>
<dbReference type="FunFam" id="1.10.30.10:FF:000015">
    <property type="entry name" value="high mobility group protein B1"/>
    <property type="match status" value="1"/>
</dbReference>
<organism evidence="25 26">
    <name type="scientific">Clarias magur</name>
    <name type="common">Asian catfish</name>
    <name type="synonym">Macropteronotus magur</name>
    <dbReference type="NCBI Taxonomy" id="1594786"/>
    <lineage>
        <taxon>Eukaryota</taxon>
        <taxon>Metazoa</taxon>
        <taxon>Chordata</taxon>
        <taxon>Craniata</taxon>
        <taxon>Vertebrata</taxon>
        <taxon>Euteleostomi</taxon>
        <taxon>Actinopterygii</taxon>
        <taxon>Neopterygii</taxon>
        <taxon>Teleostei</taxon>
        <taxon>Ostariophysi</taxon>
        <taxon>Siluriformes</taxon>
        <taxon>Clariidae</taxon>
        <taxon>Clarias</taxon>
    </lineage>
</organism>
<dbReference type="Gene3D" id="2.60.40.60">
    <property type="entry name" value="Cadherins"/>
    <property type="match status" value="17"/>
</dbReference>
<feature type="transmembrane region" description="Helical" evidence="20">
    <location>
        <begin position="2863"/>
        <end position="2887"/>
    </location>
</feature>
<comment type="subcellular location">
    <subcellularLocation>
        <location evidence="2">Chromosome</location>
    </subcellularLocation>
    <subcellularLocation>
        <location evidence="1">Membrane</location>
        <topology evidence="1">Single-pass membrane protein</topology>
    </subcellularLocation>
</comment>
<name>A0A8J4X3M9_CLAMG</name>
<evidence type="ECO:0000256" key="20">
    <source>
        <dbReference type="SAM" id="Phobius"/>
    </source>
</evidence>
<keyword evidence="14 18" id="KW-1015">Disulfide bond</keyword>
<feature type="domain" description="Cadherin" evidence="24">
    <location>
        <begin position="770"/>
        <end position="873"/>
    </location>
</feature>
<comment type="similarity">
    <text evidence="3">Belongs to the HMGB family.</text>
</comment>
<dbReference type="Gene3D" id="2.60.120.200">
    <property type="match status" value="2"/>
</dbReference>
<evidence type="ECO:0000256" key="16">
    <source>
        <dbReference type="ARBA" id="ARBA00023242"/>
    </source>
</evidence>
<feature type="disulfide bond" evidence="18">
    <location>
        <begin position="2328"/>
        <end position="2337"/>
    </location>
</feature>
<dbReference type="PANTHER" id="PTHR24027">
    <property type="entry name" value="CADHERIN-23"/>
    <property type="match status" value="1"/>
</dbReference>
<dbReference type="Proteomes" id="UP000727407">
    <property type="component" value="Unassembled WGS sequence"/>
</dbReference>
<keyword evidence="15" id="KW-0325">Glycoprotein</keyword>
<dbReference type="OrthoDB" id="6252479at2759"/>
<dbReference type="GO" id="GO:0045296">
    <property type="term" value="F:cadherin binding"/>
    <property type="evidence" value="ECO:0007669"/>
    <property type="project" value="TreeGrafter"/>
</dbReference>
<dbReference type="Pfam" id="PF00028">
    <property type="entry name" value="Cadherin"/>
    <property type="match status" value="17"/>
</dbReference>
<dbReference type="FunFam" id="2.60.40.60:FF:000080">
    <property type="entry name" value="FAT atypical cadherin 1"/>
    <property type="match status" value="2"/>
</dbReference>
<dbReference type="InterPro" id="IPR000152">
    <property type="entry name" value="EGF-type_Asp/Asn_hydroxyl_site"/>
</dbReference>
<evidence type="ECO:0000256" key="12">
    <source>
        <dbReference type="ARBA" id="ARBA00023125"/>
    </source>
</evidence>
<dbReference type="SMART" id="SM00181">
    <property type="entry name" value="EGF"/>
    <property type="match status" value="5"/>
</dbReference>
<dbReference type="GO" id="GO:0007423">
    <property type="term" value="P:sensory organ development"/>
    <property type="evidence" value="ECO:0007669"/>
    <property type="project" value="UniProtKB-ARBA"/>
</dbReference>
<evidence type="ECO:0000256" key="9">
    <source>
        <dbReference type="ARBA" id="ARBA00022837"/>
    </source>
</evidence>
<dbReference type="FunFam" id="2.60.120.200:FF:000340">
    <property type="entry name" value="Si:dkey-1m11.6"/>
    <property type="match status" value="1"/>
</dbReference>
<evidence type="ECO:0000256" key="18">
    <source>
        <dbReference type="PROSITE-ProRule" id="PRU00076"/>
    </source>
</evidence>
<feature type="domain" description="Cadherin" evidence="24">
    <location>
        <begin position="356"/>
        <end position="462"/>
    </location>
</feature>
<dbReference type="PROSITE" id="PS50118">
    <property type="entry name" value="HMG_BOX_2"/>
    <property type="match status" value="2"/>
</dbReference>
<dbReference type="Pfam" id="PF00008">
    <property type="entry name" value="EGF"/>
    <property type="match status" value="3"/>
</dbReference>
<evidence type="ECO:0000256" key="3">
    <source>
        <dbReference type="ARBA" id="ARBA00008774"/>
    </source>
</evidence>
<dbReference type="FunFam" id="2.60.40.60:FF:000029">
    <property type="entry name" value="Cadherin EGF LAG seven-pass G-type receptor 3"/>
    <property type="match status" value="1"/>
</dbReference>
<keyword evidence="11 20" id="KW-1133">Transmembrane helix</keyword>
<feature type="domain" description="EGF-like" evidence="22">
    <location>
        <begin position="2562"/>
        <end position="2598"/>
    </location>
</feature>
<dbReference type="CDD" id="cd00054">
    <property type="entry name" value="EGF_CA"/>
    <property type="match status" value="4"/>
</dbReference>
<feature type="disulfide bond" evidence="18">
    <location>
        <begin position="2344"/>
        <end position="2354"/>
    </location>
</feature>
<feature type="domain" description="HMG box" evidence="23">
    <location>
        <begin position="8"/>
        <end position="78"/>
    </location>
</feature>
<dbReference type="SUPFAM" id="SSF57196">
    <property type="entry name" value="EGF/Laminin"/>
    <property type="match status" value="2"/>
</dbReference>
<evidence type="ECO:0000256" key="14">
    <source>
        <dbReference type="ARBA" id="ARBA00023157"/>
    </source>
</evidence>
<dbReference type="CDD" id="cd00110">
    <property type="entry name" value="LamG"/>
    <property type="match status" value="2"/>
</dbReference>
<dbReference type="InterPro" id="IPR000742">
    <property type="entry name" value="EGF"/>
</dbReference>
<dbReference type="GO" id="GO:0005509">
    <property type="term" value="F:calcium ion binding"/>
    <property type="evidence" value="ECO:0007669"/>
    <property type="project" value="UniProtKB-UniRule"/>
</dbReference>
<dbReference type="GO" id="GO:0001736">
    <property type="term" value="P:establishment of planar polarity"/>
    <property type="evidence" value="ECO:0007669"/>
    <property type="project" value="UniProtKB-ARBA"/>
</dbReference>
<feature type="disulfide bond" evidence="18">
    <location>
        <begin position="2290"/>
        <end position="2299"/>
    </location>
</feature>
<evidence type="ECO:0000256" key="4">
    <source>
        <dbReference type="ARBA" id="ARBA00022454"/>
    </source>
</evidence>
<dbReference type="SMART" id="SM00112">
    <property type="entry name" value="CA"/>
    <property type="match status" value="17"/>
</dbReference>
<evidence type="ECO:0000256" key="13">
    <source>
        <dbReference type="ARBA" id="ARBA00023136"/>
    </source>
</evidence>
<dbReference type="FunFam" id="2.60.40.60:FF:000015">
    <property type="entry name" value="FAT atypical cadherin 1"/>
    <property type="match status" value="2"/>
</dbReference>
<dbReference type="PANTHER" id="PTHR24027:SF438">
    <property type="entry name" value="CADHERIN 23"/>
    <property type="match status" value="1"/>
</dbReference>
<feature type="domain" description="Cadherin" evidence="24">
    <location>
        <begin position="566"/>
        <end position="666"/>
    </location>
</feature>
<dbReference type="GO" id="GO:0003677">
    <property type="term" value="F:DNA binding"/>
    <property type="evidence" value="ECO:0007669"/>
    <property type="project" value="UniProtKB-UniRule"/>
</dbReference>
<evidence type="ECO:0000313" key="26">
    <source>
        <dbReference type="Proteomes" id="UP000727407"/>
    </source>
</evidence>
<evidence type="ECO:0000256" key="6">
    <source>
        <dbReference type="ARBA" id="ARBA00022692"/>
    </source>
</evidence>
<keyword evidence="5 18" id="KW-0245">EGF-like domain</keyword>
<feature type="domain" description="Cadherin" evidence="24">
    <location>
        <begin position="255"/>
        <end position="355"/>
    </location>
</feature>
<feature type="domain" description="Cadherin" evidence="24">
    <location>
        <begin position="1180"/>
        <end position="1281"/>
    </location>
</feature>
<feature type="domain" description="Cadherin" evidence="24">
    <location>
        <begin position="667"/>
        <end position="769"/>
    </location>
</feature>
<accession>A0A8J4X3M9</accession>
<evidence type="ECO:0000259" key="22">
    <source>
        <dbReference type="PROSITE" id="PS50026"/>
    </source>
</evidence>
<dbReference type="Pfam" id="PF02210">
    <property type="entry name" value="Laminin_G_2"/>
    <property type="match status" value="2"/>
</dbReference>
<dbReference type="EMBL" id="QNUK01000137">
    <property type="protein sequence ID" value="KAF5900406.1"/>
    <property type="molecule type" value="Genomic_DNA"/>
</dbReference>
<dbReference type="CDD" id="cd21979">
    <property type="entry name" value="HMG-box_HMGB_rpt2"/>
    <property type="match status" value="1"/>
</dbReference>
<dbReference type="CDD" id="cd11304">
    <property type="entry name" value="Cadherin_repeat"/>
    <property type="match status" value="15"/>
</dbReference>
<dbReference type="GO" id="GO:0050793">
    <property type="term" value="P:regulation of developmental process"/>
    <property type="evidence" value="ECO:0007669"/>
    <property type="project" value="UniProtKB-ARBA"/>
</dbReference>
<sequence length="3126" mass="347055">MVKDPRKPRGKMSSYAYFVQTCREEHKKKHPEASVNFSEFSKKCSERWKTMSPKEKSKFEDMAKQDKVRYEREMKNYIPPKGEKKKRFKDPNAPKRPPSAFFIFCGDYRPKIKGENPGLTIGDIAKKLGEMWNSSSAEVKQPYEKKAAKLKEKYDKDIAAYRTKGIAGLSNSKAELFILQPSIPWTCVIFKNAKLRMHSNNHSYFVAEIFLYLHSKIFCTLAIYGVNCTNLLEGLVSPTNDSVLLNRANTQLFFSKSVYSFEVKEDTQPGTIVGHLEAVHNEGHRSLMYSVLEDDGDGLFLLNPHSGEFLLSRSLDFETEQFYILTAAVQYRDSQLSRVRVYFNVADINDNPPVFKLNVYSVSLQEDTLVGLCFFKLNVSDADDGINGELDIAVISGDNENMFSINQMDNLCLNQELDREKHAMYSLLIQANDRSLPENTRLTSTVRVSIYVEDVNDNAPLFISDNTVSCPEDIPLQSIVTVLQAVDADSGASGDVLYSLESLGSGSFSIGRTTGVIYLQKQLDREREEVITVTVTVRDKGFPQLSSAMNLTVNVEDINDHAPVFSQASYSVLIHEDTPRGTILLTVRATDNDTGNNGEVRYKISESGFVVESVLGIVSVIQQLDRERNSFYTFPIIAMDKGDIPKSSTATISITLLDVNDCVPVFSQEFLTFHVLENEPPQITHQIIAFDEDLGANSHLLYYIENGNTEKLFKLHSNGTLQILQTLDREVQSHYILMISAVDAGVPSLTGTGTMHVFVEDVNDNEPVFDDDLTRTFISEDDQIGTIFATITATDKDIGVNSQIRYSLEGSSAPFSINEISGELFITGILDRETVAFYSLTVVAHDGDSRNSLSSSAFVQVVIGDVNDNSPQILYGPYVANVPAELAKGSIVCAVMAEDADEANNGQLNFSLYGEHAHLFTIHSDRGTVFTMEALKRTRDITVNVRVQDRGTNPKMDTTTMTVRFQNASDFPSLIVNVNQYLLSEDTLPGTIVAVAKADTHRSGPISFYLATGNIGGVFEMHEKTGEIKVKGSLDFESNKDFHLLVEARDSGVPPFSAYTEIYLNVSDVNDNPPVFTKEEYRCEVFENLPMSWVCDVLAIDADSYAYGQVQYTILSGNIDGAFTLDKTHGVIRTKQSLDREDIQEYKLLIKAVDKDDSRYTSTALVNIVVLDTNDHAPRFSEIFFIEVSEDAVVGVPVIHVTATDEDIGVNAIISYSIEDQIGPIPFSIDRNSGAIFVVGPLDREHQDHYIMRVNANDSAWSISTDVTIVITDINDNIPFFSQSSYLITIPETKDQDIFILKVTAIDRDFGQNGQILYFIEPPSENFFVNVSTGDISAKQLIILNEHESQSFNFTVVAADCGNVPLNSSVTVTVIFVQYNYFPPVFLPFMPNLSVPFTLPMGTELVQLTAIDPDFPKSNKSVEYIISGGNASNYFEVEHFTGKVHLSRMFKQNVSSSLNLVVTAKDRGFPPLSSQINIMLEITQENLFNPHFSENPIAFSVPENLHLGSAIGKIQAQDQDVGLSGLVSYSIEGGNKDGLFYVDHLSGLIKLSKPLDFEKVEIHHILIIATDQAWYSKTGSINITINVTDINDNPPVFTSSHYMTSVSENSVIGSSVIQITATDKDFGTNAQITYSLISGHREYFSLDSINGTITTLEMFDFEQQQSFELTVKASNLDNQNLYDIAHVTIQVIDVNEYIPSFHRHLYNFSVPETIPLQTEIGSVLATDYDLGFNGEIYYFIFGQSKKSGFLVNERSGKIYTSKDMRNQGQNHVALHIIAKNRGSITGFNVDEAIVHVHVIDENDPPEFGSPLYTVMVREDISIGTSIAKISASDQDVVLKWGRFSYAIESGNVNSSFSIDPVNGVITVNNELDRELWPFYNLTVIAIDEGSPAVTGSTSVVVTIIDVNDNAPRLTSTNGFVRENQPHGTLVATLTAIDEDLPPNQGPFTYWLIRPFLRGSFTLTSDGVLFTSRPLDREVSPYFDIHVVIQDAGSPPLSSTTMFHVKVLDENDNPAVQRNINIFVKYYGTFFHGGLIGNVRPGDLDELDVFNCTIINGQMKMFSFPFGMCDLWSSPFQGEATHNITVEASDQFHPSVNNSIYVNYKGFTNLSLDNCVLFYVSFGNLENFLSLIYLKFAKALDSIFNLQASKSHVFGMRIQGNETVLLAAMKSYNGLYLSGVVASGISRMHKKLLEIQSNVTISQITSDPCSLNPCQNGATCNKNIHITQDVAVLESSRLIFVSPRYAEVFNCSCAAGFIGTRCENDVDECLENPCENGGSCFNKPGGFLCHCSEGFSGPRCSVVDNECQRVVCSNGGTCWNIQGGFFCDCRPGFEGKFCDYIIDHCSSSPCLYGQCSNFLTGYACHCPFGVSGVNCEEHSYGFEELSYLEFPPLNPRYNFISLEFATVKQSSLLLYNPGDVSTSEFLALEIMDGRLRLSFDLGSGITRLETAKPVADGSFHNVTIRRIGNIASLEVDSCSPDEIRDFCLSQHEGVGTQRTLDVRNNNLTLGAVKSIDVILLRPYQVKTHNFVGCIRNMKLNDVLLDISKALASHKILETCPRADVALCSSGKCLNGGVCQDLWSYHYCQCAENFTGPTCDSTISDDHGLFLSEGTYIEYVVKESYIRNQLLQALLNENDGALQGFGSFEIKMRTIKSDSVLILCQSKTVHLELKIHDGKPLYTFTHLMSEQKWEIGLDSSVSDGQWHVLLLHRHGPNIVLFLDKQLVRKITHSIISQTTVLVEMVTLGQAASGDARDLDFDFVGCVGYLKLNGYVLPFSGHNEIVEVKPSTLLLQNDCVSADHCILSSCFKGSCQTQSCTSISDCILSSENGWCICPQNDSSSLCGPCSSPTEYSEDCLQIQQNIPLWIIAIVFPISFILLILTLCFVLKRHRTFCSIKPRSQPCIVAPTKQHGTDNGSFCPDDGVQNISNENKKPDLIVAGDLEQREETFSQSCLTGFGGSELEYYEIDSTYTASCSKIKPLQGNTDSYDRSGLIVSLEKDCTHQTQNSQVPPSMHEEMTKSYSYPESSGFRQSIPFPTRIPGNMDDGCKKHSTLLLSKLTPELTDPPRYLSVDEVKILSIPLSQAKMEESSSESNSHSSFTCSEYDCEKELRFISAQDRSHEHASE</sequence>
<dbReference type="GO" id="GO:0005694">
    <property type="term" value="C:chromosome"/>
    <property type="evidence" value="ECO:0007669"/>
    <property type="project" value="UniProtKB-SubCell"/>
</dbReference>
<dbReference type="PROSITE" id="PS50025">
    <property type="entry name" value="LAM_G_DOMAIN"/>
    <property type="match status" value="2"/>
</dbReference>
<keyword evidence="8" id="KW-0677">Repeat</keyword>
<feature type="domain" description="Cadherin" evidence="24">
    <location>
        <begin position="1920"/>
        <end position="2015"/>
    </location>
</feature>
<dbReference type="FunFam" id="2.60.40.60:FF:000037">
    <property type="entry name" value="FAT atypical cadherin 1"/>
    <property type="match status" value="1"/>
</dbReference>
<dbReference type="PROSITE" id="PS01186">
    <property type="entry name" value="EGF_2"/>
    <property type="match status" value="3"/>
</dbReference>
<evidence type="ECO:0000259" key="21">
    <source>
        <dbReference type="PROSITE" id="PS50025"/>
    </source>
</evidence>
<dbReference type="GO" id="GO:0005634">
    <property type="term" value="C:nucleus"/>
    <property type="evidence" value="ECO:0007669"/>
    <property type="project" value="UniProtKB-UniRule"/>
</dbReference>
<dbReference type="FunFam" id="2.60.40.60:FF:000106">
    <property type="entry name" value="FAT atypical cadherin 4"/>
    <property type="match status" value="1"/>
</dbReference>
<dbReference type="InterPro" id="IPR001791">
    <property type="entry name" value="Laminin_G"/>
</dbReference>
<comment type="caution">
    <text evidence="25">The sequence shown here is derived from an EMBL/GenBank/DDBJ whole genome shotgun (WGS) entry which is preliminary data.</text>
</comment>